<proteinExistence type="predicted"/>
<evidence type="ECO:0000256" key="4">
    <source>
        <dbReference type="PROSITE-ProRule" id="PRU00047"/>
    </source>
</evidence>
<dbReference type="OrthoDB" id="270720at2759"/>
<dbReference type="GO" id="GO:0004190">
    <property type="term" value="F:aspartic-type endopeptidase activity"/>
    <property type="evidence" value="ECO:0007669"/>
    <property type="project" value="UniProtKB-KW"/>
</dbReference>
<dbReference type="GO" id="GO:0003677">
    <property type="term" value="F:DNA binding"/>
    <property type="evidence" value="ECO:0007669"/>
    <property type="project" value="UniProtKB-KW"/>
</dbReference>
<accession>A0A2P4YE57</accession>
<dbReference type="PANTHER" id="PTHR33064:SF37">
    <property type="entry name" value="RIBONUCLEASE H"/>
    <property type="match status" value="1"/>
</dbReference>
<keyword evidence="1" id="KW-0645">Protease</keyword>
<evidence type="ECO:0000259" key="6">
    <source>
        <dbReference type="PROSITE" id="PS50158"/>
    </source>
</evidence>
<dbReference type="Proteomes" id="UP000237271">
    <property type="component" value="Unassembled WGS sequence"/>
</dbReference>
<evidence type="ECO:0000256" key="5">
    <source>
        <dbReference type="SAM" id="MobiDB-lite"/>
    </source>
</evidence>
<dbReference type="Pfam" id="PF00078">
    <property type="entry name" value="RVT_1"/>
    <property type="match status" value="1"/>
</dbReference>
<dbReference type="GO" id="GO:0006508">
    <property type="term" value="P:proteolysis"/>
    <property type="evidence" value="ECO:0007669"/>
    <property type="project" value="UniProtKB-KW"/>
</dbReference>
<protein>
    <submittedName>
        <fullName evidence="8">Pol protein</fullName>
    </submittedName>
</protein>
<reference evidence="8 9" key="1">
    <citation type="journal article" date="2017" name="Genome Biol. Evol.">
        <title>Phytophthora megakarya and P. palmivora, closely related causal agents of cacao black pod rot, underwent increases in genome sizes and gene numbers by different mechanisms.</title>
        <authorList>
            <person name="Ali S.S."/>
            <person name="Shao J."/>
            <person name="Lary D.J."/>
            <person name="Kronmiller B."/>
            <person name="Shen D."/>
            <person name="Strem M.D."/>
            <person name="Amoako-Attah I."/>
            <person name="Akrofi A.Y."/>
            <person name="Begoude B.A."/>
            <person name="Ten Hoopen G.M."/>
            <person name="Coulibaly K."/>
            <person name="Kebe B.I."/>
            <person name="Melnick R.L."/>
            <person name="Guiltinan M.J."/>
            <person name="Tyler B.M."/>
            <person name="Meinhardt L.W."/>
            <person name="Bailey B.A."/>
        </authorList>
    </citation>
    <scope>NUCLEOTIDE SEQUENCE [LARGE SCALE GENOMIC DNA]</scope>
    <source>
        <strain evidence="9">sbr112.9</strain>
    </source>
</reference>
<dbReference type="AlphaFoldDB" id="A0A2P4YE57"/>
<dbReference type="InterPro" id="IPR000477">
    <property type="entry name" value="RT_dom"/>
</dbReference>
<dbReference type="Gene3D" id="3.30.70.270">
    <property type="match status" value="2"/>
</dbReference>
<gene>
    <name evidence="8" type="ORF">PHPALM_6718</name>
</gene>
<evidence type="ECO:0000313" key="8">
    <source>
        <dbReference type="EMBL" id="POM76084.1"/>
    </source>
</evidence>
<dbReference type="InterPro" id="IPR051320">
    <property type="entry name" value="Viral_Replic_Matur_Polypro"/>
</dbReference>
<dbReference type="Gene3D" id="3.10.10.10">
    <property type="entry name" value="HIV Type 1 Reverse Transcriptase, subunit A, domain 1"/>
    <property type="match status" value="1"/>
</dbReference>
<feature type="domain" description="CCHC-type" evidence="6">
    <location>
        <begin position="29"/>
        <end position="44"/>
    </location>
</feature>
<name>A0A2P4YE57_9STRA</name>
<dbReference type="InterPro" id="IPR001878">
    <property type="entry name" value="Znf_CCHC"/>
</dbReference>
<dbReference type="PANTHER" id="PTHR33064">
    <property type="entry name" value="POL PROTEIN"/>
    <property type="match status" value="1"/>
</dbReference>
<evidence type="ECO:0000313" key="9">
    <source>
        <dbReference type="Proteomes" id="UP000237271"/>
    </source>
</evidence>
<keyword evidence="4" id="KW-0862">Zinc</keyword>
<dbReference type="SUPFAM" id="SSF57756">
    <property type="entry name" value="Retrovirus zinc finger-like domains"/>
    <property type="match status" value="1"/>
</dbReference>
<feature type="region of interest" description="Disordered" evidence="5">
    <location>
        <begin position="42"/>
        <end position="88"/>
    </location>
</feature>
<sequence>MRQQTQCRAGASTGPVPMELGTAVQSSIRCYGCGKLGHMQRACPAGGQRKFPSKPRGSRGPWQKPRPKSQGNWGHQSADGARHGGLAPESLGALETRKSSGGLLVVHASVRGSPNNLSSSSVMDEDVLEVFMKQRVTRLDFEILKNPEDPVYPLVNEFSDVVSKHPPPQLRPDRGVRHEIDLAPGTNGDYPANSDSIDTFFTEKEKSAMVRKSKYPHSTPIFCVRKPNGKCRLVHAYNKLNNATVRTQTPIPGKDVLLNNISGCTLYSALDLVDGYYQILMRESDIPLTAVSAPTRMFWEWLVMPQGLSNTPATFNRVVTRLFRPLRTFAQTNVDDIFVHSRAEDGQMAMEVHLKHLRRVFEVLRATKLYGNTTTEEIKVLGCFVSMVGIRADPGKVMAIAAWPTPRSQKDLRKWLGLADYLHKYSAGYAELARPLSDLLKKDADWHQDAFDSIKVSLQHAPDLYLPAETKSFSVICDASDYAIGCALLQKDVEGRERVISFLSRQLKATERSYPVHNKELLERNMILPSSEHISWVQGPLWSTPIARPCGLPPTRRIYRSKWRTYLADVNYTPMVWLQSDGKDAKALVSTSGIAPPQAYHLAPVRDKITGKQAAQLFLDSVFRCYDLPEDYSL</sequence>
<evidence type="ECO:0000256" key="3">
    <source>
        <dbReference type="ARBA" id="ARBA00023125"/>
    </source>
</evidence>
<keyword evidence="3" id="KW-0238">DNA-binding</keyword>
<keyword evidence="2" id="KW-0064">Aspartyl protease</keyword>
<dbReference type="GO" id="GO:0008270">
    <property type="term" value="F:zinc ion binding"/>
    <property type="evidence" value="ECO:0007669"/>
    <property type="project" value="UniProtKB-KW"/>
</dbReference>
<dbReference type="InterPro" id="IPR036875">
    <property type="entry name" value="Znf_CCHC_sf"/>
</dbReference>
<evidence type="ECO:0000259" key="7">
    <source>
        <dbReference type="PROSITE" id="PS50878"/>
    </source>
</evidence>
<dbReference type="PROSITE" id="PS50878">
    <property type="entry name" value="RT_POL"/>
    <property type="match status" value="1"/>
</dbReference>
<keyword evidence="4" id="KW-0863">Zinc-finger</keyword>
<comment type="caution">
    <text evidence="8">The sequence shown here is derived from an EMBL/GenBank/DDBJ whole genome shotgun (WGS) entry which is preliminary data.</text>
</comment>
<evidence type="ECO:0000256" key="1">
    <source>
        <dbReference type="ARBA" id="ARBA00022670"/>
    </source>
</evidence>
<dbReference type="SMART" id="SM00343">
    <property type="entry name" value="ZnF_C2HC"/>
    <property type="match status" value="1"/>
</dbReference>
<dbReference type="InterPro" id="IPR043502">
    <property type="entry name" value="DNA/RNA_pol_sf"/>
</dbReference>
<organism evidence="8 9">
    <name type="scientific">Phytophthora palmivora</name>
    <dbReference type="NCBI Taxonomy" id="4796"/>
    <lineage>
        <taxon>Eukaryota</taxon>
        <taxon>Sar</taxon>
        <taxon>Stramenopiles</taxon>
        <taxon>Oomycota</taxon>
        <taxon>Peronosporomycetes</taxon>
        <taxon>Peronosporales</taxon>
        <taxon>Peronosporaceae</taxon>
        <taxon>Phytophthora</taxon>
    </lineage>
</organism>
<dbReference type="EMBL" id="NCKW01003543">
    <property type="protein sequence ID" value="POM76084.1"/>
    <property type="molecule type" value="Genomic_DNA"/>
</dbReference>
<dbReference type="Pfam" id="PF17919">
    <property type="entry name" value="RT_RNaseH_2"/>
    <property type="match status" value="1"/>
</dbReference>
<keyword evidence="2" id="KW-0378">Hydrolase</keyword>
<dbReference type="Gene3D" id="4.10.60.10">
    <property type="entry name" value="Zinc finger, CCHC-type"/>
    <property type="match status" value="1"/>
</dbReference>
<dbReference type="SUPFAM" id="SSF56672">
    <property type="entry name" value="DNA/RNA polymerases"/>
    <property type="match status" value="1"/>
</dbReference>
<dbReference type="InterPro" id="IPR041577">
    <property type="entry name" value="RT_RNaseH_2"/>
</dbReference>
<keyword evidence="4" id="KW-0479">Metal-binding</keyword>
<dbReference type="CDD" id="cd01647">
    <property type="entry name" value="RT_LTR"/>
    <property type="match status" value="1"/>
</dbReference>
<dbReference type="PROSITE" id="PS50158">
    <property type="entry name" value="ZF_CCHC"/>
    <property type="match status" value="1"/>
</dbReference>
<evidence type="ECO:0000256" key="2">
    <source>
        <dbReference type="ARBA" id="ARBA00022750"/>
    </source>
</evidence>
<dbReference type="InterPro" id="IPR043128">
    <property type="entry name" value="Rev_trsase/Diguanyl_cyclase"/>
</dbReference>
<feature type="domain" description="Reverse transcriptase" evidence="7">
    <location>
        <begin position="205"/>
        <end position="420"/>
    </location>
</feature>
<keyword evidence="9" id="KW-1185">Reference proteome</keyword>